<protein>
    <submittedName>
        <fullName evidence="1">Uncharacterized protein</fullName>
    </submittedName>
</protein>
<evidence type="ECO:0000313" key="1">
    <source>
        <dbReference type="EMBL" id="KAK9686087.1"/>
    </source>
</evidence>
<dbReference type="Proteomes" id="UP001479436">
    <property type="component" value="Unassembled WGS sequence"/>
</dbReference>
<gene>
    <name evidence="1" type="ORF">K7432_015275</name>
</gene>
<reference evidence="1 2" key="1">
    <citation type="submission" date="2023-04" db="EMBL/GenBank/DDBJ databases">
        <title>Genome of Basidiobolus ranarum AG-B5.</title>
        <authorList>
            <person name="Stajich J.E."/>
            <person name="Carter-House D."/>
            <person name="Gryganskyi A."/>
        </authorList>
    </citation>
    <scope>NUCLEOTIDE SEQUENCE [LARGE SCALE GENOMIC DNA]</scope>
    <source>
        <strain evidence="1 2">AG-B5</strain>
    </source>
</reference>
<accession>A0ABR2VPC1</accession>
<dbReference type="EMBL" id="JASJQH010008890">
    <property type="protein sequence ID" value="KAK9686087.1"/>
    <property type="molecule type" value="Genomic_DNA"/>
</dbReference>
<sequence length="88" mass="9362">MKRPSCDDEVEVDADMGVEEDEDVVALEEAEDALVVAGFAEAEDSVVSAVADLVDLADSAAGDPDGTMTAVEMTVEIVSLFEFKIEHR</sequence>
<organism evidence="1 2">
    <name type="scientific">Basidiobolus ranarum</name>
    <dbReference type="NCBI Taxonomy" id="34480"/>
    <lineage>
        <taxon>Eukaryota</taxon>
        <taxon>Fungi</taxon>
        <taxon>Fungi incertae sedis</taxon>
        <taxon>Zoopagomycota</taxon>
        <taxon>Entomophthoromycotina</taxon>
        <taxon>Basidiobolomycetes</taxon>
        <taxon>Basidiobolales</taxon>
        <taxon>Basidiobolaceae</taxon>
        <taxon>Basidiobolus</taxon>
    </lineage>
</organism>
<comment type="caution">
    <text evidence="1">The sequence shown here is derived from an EMBL/GenBank/DDBJ whole genome shotgun (WGS) entry which is preliminary data.</text>
</comment>
<evidence type="ECO:0000313" key="2">
    <source>
        <dbReference type="Proteomes" id="UP001479436"/>
    </source>
</evidence>
<proteinExistence type="predicted"/>
<name>A0ABR2VPC1_9FUNG</name>
<keyword evidence="2" id="KW-1185">Reference proteome</keyword>